<keyword evidence="3" id="KW-0378">Hydrolase</keyword>
<proteinExistence type="predicted"/>
<dbReference type="Pfam" id="PF00561">
    <property type="entry name" value="Abhydrolase_1"/>
    <property type="match status" value="1"/>
</dbReference>
<dbReference type="OrthoDB" id="9798888at2"/>
<feature type="domain" description="AB hydrolase-1" evidence="2">
    <location>
        <begin position="45"/>
        <end position="151"/>
    </location>
</feature>
<gene>
    <name evidence="3" type="ORF">D3P04_08265</name>
</gene>
<protein>
    <submittedName>
        <fullName evidence="3">Alpha/beta fold hydrolase</fullName>
    </submittedName>
</protein>
<feature type="chain" id="PRO_5019108572" evidence="1">
    <location>
        <begin position="22"/>
        <end position="284"/>
    </location>
</feature>
<dbReference type="Gene3D" id="3.40.50.1820">
    <property type="entry name" value="alpha/beta hydrolase"/>
    <property type="match status" value="1"/>
</dbReference>
<keyword evidence="1" id="KW-0732">Signal</keyword>
<dbReference type="InterPro" id="IPR050471">
    <property type="entry name" value="AB_hydrolase"/>
</dbReference>
<dbReference type="Proteomes" id="UP000284202">
    <property type="component" value="Unassembled WGS sequence"/>
</dbReference>
<evidence type="ECO:0000313" key="4">
    <source>
        <dbReference type="Proteomes" id="UP000284202"/>
    </source>
</evidence>
<dbReference type="AlphaFoldDB" id="A0A418SXQ7"/>
<accession>A0A418SXQ7</accession>
<evidence type="ECO:0000313" key="3">
    <source>
        <dbReference type="EMBL" id="RJE85749.1"/>
    </source>
</evidence>
<dbReference type="SUPFAM" id="SSF53474">
    <property type="entry name" value="alpha/beta-Hydrolases"/>
    <property type="match status" value="1"/>
</dbReference>
<dbReference type="GO" id="GO:0046503">
    <property type="term" value="P:glycerolipid catabolic process"/>
    <property type="evidence" value="ECO:0007669"/>
    <property type="project" value="TreeGrafter"/>
</dbReference>
<dbReference type="GO" id="GO:0004806">
    <property type="term" value="F:triacylglycerol lipase activity"/>
    <property type="evidence" value="ECO:0007669"/>
    <property type="project" value="TreeGrafter"/>
</dbReference>
<name>A0A418SXQ7_9RHOB</name>
<evidence type="ECO:0000256" key="1">
    <source>
        <dbReference type="SAM" id="SignalP"/>
    </source>
</evidence>
<organism evidence="3 4">
    <name type="scientific">Paracoccus onubensis</name>
    <dbReference type="NCBI Taxonomy" id="1675788"/>
    <lineage>
        <taxon>Bacteria</taxon>
        <taxon>Pseudomonadati</taxon>
        <taxon>Pseudomonadota</taxon>
        <taxon>Alphaproteobacteria</taxon>
        <taxon>Rhodobacterales</taxon>
        <taxon>Paracoccaceae</taxon>
        <taxon>Paracoccus</taxon>
    </lineage>
</organism>
<feature type="signal peptide" evidence="1">
    <location>
        <begin position="1"/>
        <end position="21"/>
    </location>
</feature>
<dbReference type="RefSeq" id="WP_119747771.1">
    <property type="nucleotide sequence ID" value="NZ_QZCG01000005.1"/>
</dbReference>
<dbReference type="InterPro" id="IPR029058">
    <property type="entry name" value="AB_hydrolase_fold"/>
</dbReference>
<evidence type="ECO:0000259" key="2">
    <source>
        <dbReference type="Pfam" id="PF00561"/>
    </source>
</evidence>
<dbReference type="InterPro" id="IPR000073">
    <property type="entry name" value="AB_hydrolase_1"/>
</dbReference>
<comment type="caution">
    <text evidence="3">The sequence shown here is derived from an EMBL/GenBank/DDBJ whole genome shotgun (WGS) entry which is preliminary data.</text>
</comment>
<sequence length="284" mass="30625">MRRRLVMAAAFLAAMPLCAGAETVSVGGHDIWYHVYGKPAEGRSPVLLLHGGMMNTELTWSGLIPDLAQDRMVIGIDQQGHGHSADRDGPITLDSMRADTLGVLDALGLGKVHVVGFSLGGMLGFELATENPGRIASLTVISAPQDNDGFLPELVELNRNPAQTPSPELVERLPSPKDILGIRSSFQMQNPKGTGAIVPLMKKLRSLLASDWGQSDKDIAAIPAPVMIVIGDRDFVLPAHALHLRDLIADSWLAILPDTTHMEAPQHPALPEMLRNRFETAENP</sequence>
<dbReference type="PANTHER" id="PTHR43433">
    <property type="entry name" value="HYDROLASE, ALPHA/BETA FOLD FAMILY PROTEIN"/>
    <property type="match status" value="1"/>
</dbReference>
<keyword evidence="4" id="KW-1185">Reference proteome</keyword>
<dbReference type="PRINTS" id="PR00111">
    <property type="entry name" value="ABHYDROLASE"/>
</dbReference>
<reference evidence="4" key="1">
    <citation type="submission" date="2018-09" db="EMBL/GenBank/DDBJ databases">
        <title>Acidovorax cavernicola nov. sp. isolated from Gruta de las Maravillas (Aracena, Spain).</title>
        <authorList>
            <person name="Jurado V."/>
            <person name="Gutierrez-Patricio S."/>
            <person name="Gonzalez-Pimentel J.L."/>
            <person name="Miller A.Z."/>
            <person name="Laiz L."/>
            <person name="Saiz-Jimenez C."/>
        </authorList>
    </citation>
    <scope>NUCLEOTIDE SEQUENCE [LARGE SCALE GENOMIC DNA]</scope>
    <source>
        <strain evidence="4">1011MAR3C25</strain>
    </source>
</reference>
<dbReference type="EMBL" id="QZCG01000005">
    <property type="protein sequence ID" value="RJE85749.1"/>
    <property type="molecule type" value="Genomic_DNA"/>
</dbReference>
<dbReference type="PANTHER" id="PTHR43433:SF5">
    <property type="entry name" value="AB HYDROLASE-1 DOMAIN-CONTAINING PROTEIN"/>
    <property type="match status" value="1"/>
</dbReference>